<evidence type="ECO:0000313" key="1">
    <source>
        <dbReference type="EMBL" id="KKN54902.1"/>
    </source>
</evidence>
<protein>
    <submittedName>
        <fullName evidence="1">Uncharacterized protein</fullName>
    </submittedName>
</protein>
<name>A0A0F9RYA9_9ZZZZ</name>
<dbReference type="AlphaFoldDB" id="A0A0F9RYA9"/>
<organism evidence="1">
    <name type="scientific">marine sediment metagenome</name>
    <dbReference type="NCBI Taxonomy" id="412755"/>
    <lineage>
        <taxon>unclassified sequences</taxon>
        <taxon>metagenomes</taxon>
        <taxon>ecological metagenomes</taxon>
    </lineage>
</organism>
<comment type="caution">
    <text evidence="1">The sequence shown here is derived from an EMBL/GenBank/DDBJ whole genome shotgun (WGS) entry which is preliminary data.</text>
</comment>
<reference evidence="1" key="1">
    <citation type="journal article" date="2015" name="Nature">
        <title>Complex archaea that bridge the gap between prokaryotes and eukaryotes.</title>
        <authorList>
            <person name="Spang A."/>
            <person name="Saw J.H."/>
            <person name="Jorgensen S.L."/>
            <person name="Zaremba-Niedzwiedzka K."/>
            <person name="Martijn J."/>
            <person name="Lind A.E."/>
            <person name="van Eijk R."/>
            <person name="Schleper C."/>
            <person name="Guy L."/>
            <person name="Ettema T.J."/>
        </authorList>
    </citation>
    <scope>NUCLEOTIDE SEQUENCE</scope>
</reference>
<gene>
    <name evidence="1" type="ORF">LCGC14_0587950</name>
</gene>
<proteinExistence type="predicted"/>
<accession>A0A0F9RYA9</accession>
<dbReference type="EMBL" id="LAZR01000908">
    <property type="protein sequence ID" value="KKN54902.1"/>
    <property type="molecule type" value="Genomic_DNA"/>
</dbReference>
<sequence>MRPWCALALFSFAVWYTLFFPRLRRPVPVVKESFAWIQN</sequence>